<dbReference type="AlphaFoldDB" id="A0A101M5G8"/>
<dbReference type="EMBL" id="LKAM01000001">
    <property type="protein sequence ID" value="KUM51222.1"/>
    <property type="molecule type" value="Genomic_DNA"/>
</dbReference>
<keyword evidence="1" id="KW-0496">Mitochondrion</keyword>
<name>A0A101M5G8_PICGL</name>
<comment type="caution">
    <text evidence="1">The sequence shown here is derived from an EMBL/GenBank/DDBJ whole genome shotgun (WGS) entry which is preliminary data.</text>
</comment>
<gene>
    <name evidence="1" type="ORF">ABT39_MTgene1068</name>
</gene>
<sequence length="35" mass="4003">MKRSTSISPPSHAIRGFILPHSPMFIMSTYLNRDI</sequence>
<evidence type="ECO:0000313" key="1">
    <source>
        <dbReference type="EMBL" id="KUM51222.1"/>
    </source>
</evidence>
<organism evidence="1">
    <name type="scientific">Picea glauca</name>
    <name type="common">White spruce</name>
    <name type="synonym">Pinus glauca</name>
    <dbReference type="NCBI Taxonomy" id="3330"/>
    <lineage>
        <taxon>Eukaryota</taxon>
        <taxon>Viridiplantae</taxon>
        <taxon>Streptophyta</taxon>
        <taxon>Embryophyta</taxon>
        <taxon>Tracheophyta</taxon>
        <taxon>Spermatophyta</taxon>
        <taxon>Pinopsida</taxon>
        <taxon>Pinidae</taxon>
        <taxon>Conifers I</taxon>
        <taxon>Pinales</taxon>
        <taxon>Pinaceae</taxon>
        <taxon>Picea</taxon>
    </lineage>
</organism>
<accession>A0A101M5G8</accession>
<protein>
    <submittedName>
        <fullName evidence="1">Uncharacterized protein</fullName>
    </submittedName>
</protein>
<reference evidence="1" key="1">
    <citation type="journal article" date="2015" name="Genome Biol. Evol.">
        <title>Organellar Genomes of White Spruce (Picea glauca): Assembly and Annotation.</title>
        <authorList>
            <person name="Jackman S.D."/>
            <person name="Warren R.L."/>
            <person name="Gibb E.A."/>
            <person name="Vandervalk B.P."/>
            <person name="Mohamadi H."/>
            <person name="Chu J."/>
            <person name="Raymond A."/>
            <person name="Pleasance S."/>
            <person name="Coope R."/>
            <person name="Wildung M.R."/>
            <person name="Ritland C.E."/>
            <person name="Bousquet J."/>
            <person name="Jones S.J."/>
            <person name="Bohlmann J."/>
            <person name="Birol I."/>
        </authorList>
    </citation>
    <scope>NUCLEOTIDE SEQUENCE [LARGE SCALE GENOMIC DNA]</scope>
    <source>
        <tissue evidence="1">Flushing bud</tissue>
    </source>
</reference>
<geneLocation type="mitochondrion" evidence="1"/>
<proteinExistence type="predicted"/>